<comment type="caution">
    <text evidence="1">The sequence shown here is derived from an EMBL/GenBank/DDBJ whole genome shotgun (WGS) entry which is preliminary data.</text>
</comment>
<organism evidence="1 2">
    <name type="scientific">Bacillus infantis</name>
    <dbReference type="NCBI Taxonomy" id="324767"/>
    <lineage>
        <taxon>Bacteria</taxon>
        <taxon>Bacillati</taxon>
        <taxon>Bacillota</taxon>
        <taxon>Bacilli</taxon>
        <taxon>Bacillales</taxon>
        <taxon>Bacillaceae</taxon>
        <taxon>Bacillus</taxon>
    </lineage>
</organism>
<gene>
    <name evidence="1" type="ORF">FZD51_16900</name>
</gene>
<sequence>MNRKQMFRRSMVILAAILYVSGCSNEQKTAESRLALIKTTNPQPLLLDDKKEERKDLAPRVKKEIEAIEEVYDVAVVVGEEEVLVAYKVKHLKRFRMKKIEKTINKRLEEKFPKEDFIVSSDYKIFLEAVELKEQMEDPAFPRKKAKEKLEKIINMKKELT</sequence>
<evidence type="ECO:0000313" key="1">
    <source>
        <dbReference type="EMBL" id="TYS46257.1"/>
    </source>
</evidence>
<dbReference type="AlphaFoldDB" id="A0A5D4R4G2"/>
<dbReference type="EMBL" id="VTER01000008">
    <property type="protein sequence ID" value="TYS46257.1"/>
    <property type="molecule type" value="Genomic_DNA"/>
</dbReference>
<name>A0A5D4R4G2_9BACI</name>
<evidence type="ECO:0000313" key="2">
    <source>
        <dbReference type="Proteomes" id="UP000322139"/>
    </source>
</evidence>
<reference evidence="1 2" key="1">
    <citation type="submission" date="2019-08" db="EMBL/GenBank/DDBJ databases">
        <title>Bacillus genomes from the desert of Cuatro Cienegas, Coahuila.</title>
        <authorList>
            <person name="Olmedo-Alvarez G."/>
        </authorList>
    </citation>
    <scope>NUCLEOTIDE SEQUENCE [LARGE SCALE GENOMIC DNA]</scope>
    <source>
        <strain evidence="1 2">CH446_14T</strain>
    </source>
</reference>
<dbReference type="Pfam" id="PF09580">
    <property type="entry name" value="Spore_YhcN_YlaJ"/>
    <property type="match status" value="1"/>
</dbReference>
<proteinExistence type="predicted"/>
<protein>
    <submittedName>
        <fullName evidence="1">Sporulation protein</fullName>
    </submittedName>
</protein>
<dbReference type="InterPro" id="IPR019076">
    <property type="entry name" value="Spore_lipoprot_YhcN/YlaJ-like"/>
</dbReference>
<accession>A0A5D4R4G2</accession>
<dbReference type="Proteomes" id="UP000322139">
    <property type="component" value="Unassembled WGS sequence"/>
</dbReference>
<dbReference type="RefSeq" id="WP_148975841.1">
    <property type="nucleotide sequence ID" value="NZ_VTER01000008.1"/>
</dbReference>